<dbReference type="Proteomes" id="UP001164539">
    <property type="component" value="Chromosome 2"/>
</dbReference>
<name>A0ACC1YN57_MELAZ</name>
<organism evidence="1 2">
    <name type="scientific">Melia azedarach</name>
    <name type="common">Chinaberry tree</name>
    <dbReference type="NCBI Taxonomy" id="155640"/>
    <lineage>
        <taxon>Eukaryota</taxon>
        <taxon>Viridiplantae</taxon>
        <taxon>Streptophyta</taxon>
        <taxon>Embryophyta</taxon>
        <taxon>Tracheophyta</taxon>
        <taxon>Spermatophyta</taxon>
        <taxon>Magnoliopsida</taxon>
        <taxon>eudicotyledons</taxon>
        <taxon>Gunneridae</taxon>
        <taxon>Pentapetalae</taxon>
        <taxon>rosids</taxon>
        <taxon>malvids</taxon>
        <taxon>Sapindales</taxon>
        <taxon>Meliaceae</taxon>
        <taxon>Melia</taxon>
    </lineage>
</organism>
<protein>
    <submittedName>
        <fullName evidence="1">Upstream activation factor subunit spp27</fullName>
    </submittedName>
</protein>
<evidence type="ECO:0000313" key="2">
    <source>
        <dbReference type="Proteomes" id="UP001164539"/>
    </source>
</evidence>
<proteinExistence type="predicted"/>
<comment type="caution">
    <text evidence="1">The sequence shown here is derived from an EMBL/GenBank/DDBJ whole genome shotgun (WGS) entry which is preliminary data.</text>
</comment>
<keyword evidence="2" id="KW-1185">Reference proteome</keyword>
<reference evidence="1 2" key="1">
    <citation type="journal article" date="2023" name="Science">
        <title>Complex scaffold remodeling in plant triterpene biosynthesis.</title>
        <authorList>
            <person name="De La Pena R."/>
            <person name="Hodgson H."/>
            <person name="Liu J.C."/>
            <person name="Stephenson M.J."/>
            <person name="Martin A.C."/>
            <person name="Owen C."/>
            <person name="Harkess A."/>
            <person name="Leebens-Mack J."/>
            <person name="Jimenez L.E."/>
            <person name="Osbourn A."/>
            <person name="Sattely E.S."/>
        </authorList>
    </citation>
    <scope>NUCLEOTIDE SEQUENCE [LARGE SCALE GENOMIC DNA]</scope>
    <source>
        <strain evidence="2">cv. JPN11</strain>
        <tissue evidence="1">Leaf</tissue>
    </source>
</reference>
<evidence type="ECO:0000313" key="1">
    <source>
        <dbReference type="EMBL" id="KAJ4725197.1"/>
    </source>
</evidence>
<dbReference type="EMBL" id="CM051395">
    <property type="protein sequence ID" value="KAJ4725197.1"/>
    <property type="molecule type" value="Genomic_DNA"/>
</dbReference>
<sequence length="299" mass="33369">MATDQIITEAIRSLFSETNLEPNVNSLNGVVELLQSKLGGLDLTDKLDFIGAQIHLLFPQQLQATNPNDNFALHQSTNSVPATPVAASDFQFFSAQPTQLPPTESAQTRVRRRWGPGGLNKLCSVSPELQAIVGHPALPRTAIVKELWAYIRKNNLQDPKNKRKIICNDELRLVFETDCTDMFKMNKLLAKHIFPLEPTKQSGSKKKKADTVSGTRSAEPGPSVIISDELANFLGVSVREMLQSEIVYRIWEYIKVNSLEDPLNPMVILCDEKLRDLFGRESISALGIPESLARHISRR</sequence>
<accession>A0ACC1YN57</accession>
<gene>
    <name evidence="1" type="ORF">OWV82_004099</name>
</gene>